<gene>
    <name evidence="10" type="ORF">AQJ64_12230</name>
</gene>
<evidence type="ECO:0000256" key="3">
    <source>
        <dbReference type="ARBA" id="ARBA00022475"/>
    </source>
</evidence>
<keyword evidence="3 8" id="KW-1003">Cell membrane</keyword>
<dbReference type="STRING" id="1943.AQJ64_12230"/>
<dbReference type="OrthoDB" id="8988363at2"/>
<keyword evidence="7" id="KW-0046">Antibiotic resistance</keyword>
<evidence type="ECO:0000256" key="7">
    <source>
        <dbReference type="ARBA" id="ARBA00023251"/>
    </source>
</evidence>
<evidence type="ECO:0000256" key="6">
    <source>
        <dbReference type="ARBA" id="ARBA00023136"/>
    </source>
</evidence>
<evidence type="ECO:0000313" key="10">
    <source>
        <dbReference type="EMBL" id="KUN85001.1"/>
    </source>
</evidence>
<accession>A0A117RDM9</accession>
<evidence type="ECO:0000256" key="8">
    <source>
        <dbReference type="RuleBase" id="RU361157"/>
    </source>
</evidence>
<evidence type="ECO:0000256" key="4">
    <source>
        <dbReference type="ARBA" id="ARBA00022692"/>
    </source>
</evidence>
<keyword evidence="6 8" id="KW-0472">Membrane</keyword>
<keyword evidence="8" id="KW-0813">Transport</keyword>
<dbReference type="GO" id="GO:0140359">
    <property type="term" value="F:ABC-type transporter activity"/>
    <property type="evidence" value="ECO:0007669"/>
    <property type="project" value="InterPro"/>
</dbReference>
<keyword evidence="4 8" id="KW-0812">Transmembrane</keyword>
<feature type="transmembrane region" description="Helical" evidence="8">
    <location>
        <begin position="51"/>
        <end position="74"/>
    </location>
</feature>
<feature type="transmembrane region" description="Helical" evidence="8">
    <location>
        <begin position="199"/>
        <end position="218"/>
    </location>
</feature>
<comment type="caution">
    <text evidence="10">The sequence shown here is derived from an EMBL/GenBank/DDBJ whole genome shotgun (WGS) entry which is preliminary data.</text>
</comment>
<feature type="transmembrane region" description="Helical" evidence="8">
    <location>
        <begin position="130"/>
        <end position="157"/>
    </location>
</feature>
<dbReference type="PANTHER" id="PTHR43077:SF8">
    <property type="entry name" value="DOXORUBICIN RESISTANCE ABC TRANSPORTER PERMEASE PROTEIN DRRB"/>
    <property type="match status" value="1"/>
</dbReference>
<dbReference type="InterPro" id="IPR047817">
    <property type="entry name" value="ABC2_TM_bact-type"/>
</dbReference>
<dbReference type="GO" id="GO:0046677">
    <property type="term" value="P:response to antibiotic"/>
    <property type="evidence" value="ECO:0007669"/>
    <property type="project" value="UniProtKB-KW"/>
</dbReference>
<feature type="transmembrane region" description="Helical" evidence="8">
    <location>
        <begin position="256"/>
        <end position="278"/>
    </location>
</feature>
<keyword evidence="5 8" id="KW-1133">Transmembrane helix</keyword>
<dbReference type="InterPro" id="IPR051328">
    <property type="entry name" value="T7SS_ABC-Transporter"/>
</dbReference>
<evidence type="ECO:0000256" key="5">
    <source>
        <dbReference type="ARBA" id="ARBA00022989"/>
    </source>
</evidence>
<dbReference type="PIRSF" id="PIRSF006648">
    <property type="entry name" value="DrrB"/>
    <property type="match status" value="1"/>
</dbReference>
<dbReference type="PROSITE" id="PS51012">
    <property type="entry name" value="ABC_TM2"/>
    <property type="match status" value="1"/>
</dbReference>
<comment type="similarity">
    <text evidence="2 8">Belongs to the ABC-2 integral membrane protein family.</text>
</comment>
<proteinExistence type="inferred from homology"/>
<name>A0A117RDM9_9ACTN</name>
<dbReference type="Pfam" id="PF01061">
    <property type="entry name" value="ABC2_membrane"/>
    <property type="match status" value="1"/>
</dbReference>
<dbReference type="AlphaFoldDB" id="A0A117RDM9"/>
<organism evidence="10 11">
    <name type="scientific">Streptomyces griseoruber</name>
    <dbReference type="NCBI Taxonomy" id="1943"/>
    <lineage>
        <taxon>Bacteria</taxon>
        <taxon>Bacillati</taxon>
        <taxon>Actinomycetota</taxon>
        <taxon>Actinomycetes</taxon>
        <taxon>Kitasatosporales</taxon>
        <taxon>Streptomycetaceae</taxon>
        <taxon>Streptomyces</taxon>
    </lineage>
</organism>
<dbReference type="RefSeq" id="WP_055637358.1">
    <property type="nucleotide sequence ID" value="NZ_JBIRRP010000003.1"/>
</dbReference>
<evidence type="ECO:0000313" key="11">
    <source>
        <dbReference type="Proteomes" id="UP000052982"/>
    </source>
</evidence>
<dbReference type="PANTHER" id="PTHR43077">
    <property type="entry name" value="TRANSPORT PERMEASE YVFS-RELATED"/>
    <property type="match status" value="1"/>
</dbReference>
<dbReference type="Proteomes" id="UP000052982">
    <property type="component" value="Unassembled WGS sequence"/>
</dbReference>
<dbReference type="GO" id="GO:0043190">
    <property type="term" value="C:ATP-binding cassette (ABC) transporter complex"/>
    <property type="evidence" value="ECO:0007669"/>
    <property type="project" value="InterPro"/>
</dbReference>
<evidence type="ECO:0000259" key="9">
    <source>
        <dbReference type="PROSITE" id="PS51012"/>
    </source>
</evidence>
<feature type="domain" description="ABC transmembrane type-2" evidence="9">
    <location>
        <begin position="54"/>
        <end position="281"/>
    </location>
</feature>
<reference evidence="10 11" key="1">
    <citation type="submission" date="2015-10" db="EMBL/GenBank/DDBJ databases">
        <title>Draft genome sequence of Streptomyces griseoruber DSM 40281, type strain for the species Streptomyces griseoruber.</title>
        <authorList>
            <person name="Ruckert C."/>
            <person name="Winkler A."/>
            <person name="Kalinowski J."/>
            <person name="Kampfer P."/>
            <person name="Glaeser S."/>
        </authorList>
    </citation>
    <scope>NUCLEOTIDE SEQUENCE [LARGE SCALE GENOMIC DNA]</scope>
    <source>
        <strain evidence="10 11">DSM 40281</strain>
    </source>
</reference>
<keyword evidence="11" id="KW-1185">Reference proteome</keyword>
<dbReference type="EMBL" id="LMWW01000015">
    <property type="protein sequence ID" value="KUN85001.1"/>
    <property type="molecule type" value="Genomic_DNA"/>
</dbReference>
<protein>
    <recommendedName>
        <fullName evidence="8">Transport permease protein</fullName>
    </recommendedName>
</protein>
<dbReference type="InterPro" id="IPR000412">
    <property type="entry name" value="ABC_2_transport"/>
</dbReference>
<feature type="transmembrane region" description="Helical" evidence="8">
    <location>
        <begin position="169"/>
        <end position="192"/>
    </location>
</feature>
<comment type="subcellular location">
    <subcellularLocation>
        <location evidence="1 8">Cell membrane</location>
        <topology evidence="1 8">Multi-pass membrane protein</topology>
    </subcellularLocation>
</comment>
<sequence>MTVTSETTATAGVPADALRKALTSQIRPSRPNPLTAVRVSAWRTMRKMKHYGVAVLFDVTLMPIIFLLTFTYLFGGAFAGSTKEYLQYFLPGVLVQTVVMPTVYTGTALNMDITRGIYDRFRTLPFWQPATIVGSLLGDIVRYVLALCTTMAVGLALGFRPDGGVGGVLAAMLLLLVFAVSVSWIFAALGVVAKAPETVSGSSMLVMFPLVFTSNIFVEPETMPGWMEAIVKANPVSNAATAVRGLIHGDANGSDIGWVLLACAVITAIFAPLTMYLYRAKSRT</sequence>
<evidence type="ECO:0000256" key="2">
    <source>
        <dbReference type="ARBA" id="ARBA00007783"/>
    </source>
</evidence>
<dbReference type="InterPro" id="IPR013525">
    <property type="entry name" value="ABC2_TM"/>
</dbReference>
<feature type="transmembrane region" description="Helical" evidence="8">
    <location>
        <begin position="86"/>
        <end position="109"/>
    </location>
</feature>
<evidence type="ECO:0000256" key="1">
    <source>
        <dbReference type="ARBA" id="ARBA00004651"/>
    </source>
</evidence>